<feature type="transmembrane region" description="Helical" evidence="10">
    <location>
        <begin position="317"/>
        <end position="343"/>
    </location>
</feature>
<dbReference type="Proteomes" id="UP000472277">
    <property type="component" value="Chromosome 6"/>
</dbReference>
<dbReference type="PANTHER" id="PTHR10796:SF60">
    <property type="entry name" value="PATCHED DOMAIN-CONTAINING PROTEIN 3"/>
    <property type="match status" value="1"/>
</dbReference>
<accession>A0A673WW11</accession>
<evidence type="ECO:0000259" key="11">
    <source>
        <dbReference type="PROSITE" id="PS50156"/>
    </source>
</evidence>
<name>A0A673WW11_SALTR</name>
<sequence>MPSCHTDCIEKSVSNWFHKLGGFVGRNPWWFLLVPLFISAGLGAGFYFLEEREAHGIEDQFTPKDGPAKQERHFVKEHFPQNDSEFSRLRLYTEGTYGSFIAVSKSSDILSEKAFEEIIYLDGTVREMVGQKGKSYEKLCAMKSNRCFSNDLLDIVNGTASTIKKANLTFPYHISTSNTIFLGTELGGVVLNSSLIVSAKAVRLFYFLRENNKAENDDWLHGFTQVFSNLSDELNKRKIQVSYFTSNSREEEFKENSKSVIPLFSVTYFLAISFSIVSCLRLDCVRNKVWVAIFGALSAGLAVLSSFGLLLLCGMPFAMTVATAPFLILGIGVDDMFIMISCWQQTQVHDNVEDRMAATYKDAAVSITITTLTDALAFYIGLLTPFGSVQSFCMYTGTAVLFCYLYNITFFGAFLALNGSREKGNRHWLTCMKVPEPEDSPEKYNICCVGGAYDQETGKEEPMPINNFFKMYYGPFLTNTWTKVFVILLYAGYLGSSIYGCFQIQEGIDLKNLAADSSYVGSYYDNEDQYFSEYGPNVMVVVTDSKFQYWDKTARERLDTCLERFESLTLDGRSLVAKNMTLSWLNEYVKSGRVSNPNDKTIFMDSLPAFLQLSDFTQDVNISKQVIIASRMFIQTINVSTAVDEKNMLNKLRETANGCSEKLVVYHPAFIYFDQYAVIVSNTIQNIVVATLAMLVISLMLIPNPICSLWVTFAIASVIVGVAGFMALWDVNLDSVSMINLVICIGFSVDFSAHISYAFVSSKEVTANKKAVDAVYHLGYPIIQGAVSTILGVVVLSAAESYIFRTFFKIMFLVILFGAVHGIVFIPVFLTFFGICGGKVSDKKDDGRSNTLSQSGHRWVTQTTGDFNMKNMHELRAVAANSKVWSISSNQSSHYSSHSVNGKTNSVYENIEDCP</sequence>
<evidence type="ECO:0000256" key="6">
    <source>
        <dbReference type="ARBA" id="ARBA00023180"/>
    </source>
</evidence>
<evidence type="ECO:0000256" key="5">
    <source>
        <dbReference type="ARBA" id="ARBA00023136"/>
    </source>
</evidence>
<keyword evidence="4 10" id="KW-1133">Transmembrane helix</keyword>
<dbReference type="FunFam" id="1.20.1640.10:FF:000013">
    <property type="entry name" value="PaTched Related family"/>
    <property type="match status" value="1"/>
</dbReference>
<dbReference type="AlphaFoldDB" id="A0A673WW11"/>
<gene>
    <name evidence="12" type="primary">PTCHD3</name>
    <name evidence="12" type="synonym">LOC115195657</name>
</gene>
<feature type="transmembrane region" description="Helical" evidence="10">
    <location>
        <begin position="811"/>
        <end position="835"/>
    </location>
</feature>
<dbReference type="InParanoid" id="A0A673WW11"/>
<keyword evidence="13" id="KW-1185">Reference proteome</keyword>
<dbReference type="InterPro" id="IPR000731">
    <property type="entry name" value="SSD"/>
</dbReference>
<feature type="transmembrane region" description="Helical" evidence="10">
    <location>
        <begin position="741"/>
        <end position="760"/>
    </location>
</feature>
<evidence type="ECO:0000313" key="12">
    <source>
        <dbReference type="Ensembl" id="ENSSTUP00000016200.1"/>
    </source>
</evidence>
<dbReference type="InterPro" id="IPR051697">
    <property type="entry name" value="Patched_domain-protein"/>
</dbReference>
<dbReference type="PROSITE" id="PS50156">
    <property type="entry name" value="SSD"/>
    <property type="match status" value="1"/>
</dbReference>
<feature type="transmembrane region" description="Helical" evidence="10">
    <location>
        <begin position="780"/>
        <end position="799"/>
    </location>
</feature>
<feature type="transmembrane region" description="Helical" evidence="10">
    <location>
        <begin position="29"/>
        <end position="49"/>
    </location>
</feature>
<feature type="domain" description="SSD" evidence="11">
    <location>
        <begin position="260"/>
        <end position="417"/>
    </location>
</feature>
<reference evidence="12" key="2">
    <citation type="submission" date="2025-09" db="UniProtKB">
        <authorList>
            <consortium name="Ensembl"/>
        </authorList>
    </citation>
    <scope>IDENTIFICATION</scope>
</reference>
<organism evidence="12 13">
    <name type="scientific">Salmo trutta</name>
    <name type="common">Brown trout</name>
    <dbReference type="NCBI Taxonomy" id="8032"/>
    <lineage>
        <taxon>Eukaryota</taxon>
        <taxon>Metazoa</taxon>
        <taxon>Chordata</taxon>
        <taxon>Craniata</taxon>
        <taxon>Vertebrata</taxon>
        <taxon>Euteleostomi</taxon>
        <taxon>Actinopterygii</taxon>
        <taxon>Neopterygii</taxon>
        <taxon>Teleostei</taxon>
        <taxon>Protacanthopterygii</taxon>
        <taxon>Salmoniformes</taxon>
        <taxon>Salmonidae</taxon>
        <taxon>Salmoninae</taxon>
        <taxon>Salmo</taxon>
    </lineage>
</organism>
<dbReference type="InterPro" id="IPR003392">
    <property type="entry name" value="PTHD_SSD"/>
</dbReference>
<comment type="subcellular location">
    <subcellularLocation>
        <location evidence="8">Cell projection</location>
        <location evidence="8">Cilium</location>
        <location evidence="8">Flagellum membrane</location>
        <topology evidence="8">Multi-pass membrane protein</topology>
    </subcellularLocation>
</comment>
<evidence type="ECO:0000313" key="13">
    <source>
        <dbReference type="Proteomes" id="UP000472277"/>
    </source>
</evidence>
<keyword evidence="6" id="KW-0325">Glycoprotein</keyword>
<comment type="similarity">
    <text evidence="1">Belongs to the patched family.</text>
</comment>
<dbReference type="SUPFAM" id="SSF82866">
    <property type="entry name" value="Multidrug efflux transporter AcrB transmembrane domain"/>
    <property type="match status" value="2"/>
</dbReference>
<evidence type="ECO:0000256" key="1">
    <source>
        <dbReference type="ARBA" id="ARBA00005585"/>
    </source>
</evidence>
<dbReference type="Ensembl" id="ENSSTUT00000017080.1">
    <property type="protein sequence ID" value="ENSSTUP00000016200.1"/>
    <property type="gene ID" value="ENSSTUG00000007407.1"/>
</dbReference>
<dbReference type="GO" id="GO:0016020">
    <property type="term" value="C:membrane"/>
    <property type="evidence" value="ECO:0007669"/>
    <property type="project" value="InterPro"/>
</dbReference>
<feature type="transmembrane region" description="Helical" evidence="10">
    <location>
        <begin position="708"/>
        <end position="729"/>
    </location>
</feature>
<dbReference type="Gene3D" id="1.20.1640.10">
    <property type="entry name" value="Multidrug efflux transporter AcrB transmembrane domain"/>
    <property type="match status" value="2"/>
</dbReference>
<feature type="transmembrane region" description="Helical" evidence="10">
    <location>
        <begin position="394"/>
        <end position="417"/>
    </location>
</feature>
<dbReference type="PANTHER" id="PTHR10796">
    <property type="entry name" value="PATCHED-RELATED"/>
    <property type="match status" value="1"/>
</dbReference>
<dbReference type="Pfam" id="PF02460">
    <property type="entry name" value="Patched"/>
    <property type="match status" value="1"/>
</dbReference>
<protein>
    <recommendedName>
        <fullName evidence="9">Patched domain-containing protein 3</fullName>
    </recommendedName>
</protein>
<evidence type="ECO:0000256" key="3">
    <source>
        <dbReference type="ARBA" id="ARBA00022692"/>
    </source>
</evidence>
<feature type="transmembrane region" description="Helical" evidence="10">
    <location>
        <begin position="289"/>
        <end position="311"/>
    </location>
</feature>
<keyword evidence="2" id="KW-1003">Cell membrane</keyword>
<keyword evidence="3 10" id="KW-0812">Transmembrane</keyword>
<dbReference type="GO" id="GO:0097225">
    <property type="term" value="C:sperm midpiece"/>
    <property type="evidence" value="ECO:0007669"/>
    <property type="project" value="UniProtKB-ARBA"/>
</dbReference>
<proteinExistence type="inferred from homology"/>
<dbReference type="GeneTree" id="ENSGT00940000158727"/>
<evidence type="ECO:0000256" key="8">
    <source>
        <dbReference type="ARBA" id="ARBA00060429"/>
    </source>
</evidence>
<feature type="transmembrane region" description="Helical" evidence="10">
    <location>
        <begin position="363"/>
        <end position="382"/>
    </location>
</feature>
<evidence type="ECO:0000256" key="7">
    <source>
        <dbReference type="ARBA" id="ARBA00057027"/>
    </source>
</evidence>
<evidence type="ECO:0000256" key="2">
    <source>
        <dbReference type="ARBA" id="ARBA00022475"/>
    </source>
</evidence>
<comment type="function">
    <text evidence="7">May play a role in sperm development or sperm function. However, does not appear to have an essential role in spermatogenesis or male fertility.</text>
</comment>
<keyword evidence="5 10" id="KW-0472">Membrane</keyword>
<reference evidence="12" key="1">
    <citation type="submission" date="2025-08" db="UniProtKB">
        <authorList>
            <consortium name="Ensembl"/>
        </authorList>
    </citation>
    <scope>IDENTIFICATION</scope>
</reference>
<feature type="transmembrane region" description="Helical" evidence="10">
    <location>
        <begin position="260"/>
        <end position="282"/>
    </location>
</feature>
<feature type="transmembrane region" description="Helical" evidence="10">
    <location>
        <begin position="676"/>
        <end position="702"/>
    </location>
</feature>
<evidence type="ECO:0000256" key="10">
    <source>
        <dbReference type="SAM" id="Phobius"/>
    </source>
</evidence>
<evidence type="ECO:0000256" key="4">
    <source>
        <dbReference type="ARBA" id="ARBA00022989"/>
    </source>
</evidence>
<evidence type="ECO:0000256" key="9">
    <source>
        <dbReference type="ARBA" id="ARBA00074262"/>
    </source>
</evidence>